<dbReference type="Gene3D" id="3.40.50.10320">
    <property type="entry name" value="LmbE-like"/>
    <property type="match status" value="1"/>
</dbReference>
<dbReference type="STRING" id="34720.A0A195F2B6"/>
<dbReference type="GO" id="GO:0005783">
    <property type="term" value="C:endoplasmic reticulum"/>
    <property type="evidence" value="ECO:0007669"/>
    <property type="project" value="TreeGrafter"/>
</dbReference>
<dbReference type="AlphaFoldDB" id="A0A195F2B6"/>
<dbReference type="InterPro" id="IPR024078">
    <property type="entry name" value="LmbE-like_dom_sf"/>
</dbReference>
<keyword evidence="5" id="KW-1185">Reference proteome</keyword>
<name>A0A195F2B6_9HYME</name>
<dbReference type="EC" id="3.5.1.89" evidence="2"/>
<proteinExistence type="inferred from homology"/>
<evidence type="ECO:0000313" key="4">
    <source>
        <dbReference type="EMBL" id="KYN34720.1"/>
    </source>
</evidence>
<accession>A0A195F2B6</accession>
<dbReference type="UniPathway" id="UPA00196"/>
<dbReference type="GO" id="GO:0006506">
    <property type="term" value="P:GPI anchor biosynthetic process"/>
    <property type="evidence" value="ECO:0007669"/>
    <property type="project" value="UniProtKB-UniPathway"/>
</dbReference>
<dbReference type="Proteomes" id="UP000078541">
    <property type="component" value="Unassembled WGS sequence"/>
</dbReference>
<sequence length="310" mass="36274">MMADLEYVRLYFSLQLNEAVCWWCYYIREISWQLLIALLAYLCVYVFLYTILKQVDHTAWQLPGPPSRLLLVTAHPDDEVMFFGPLIYWLTRSKTSEIYLLCLSMGTCHWLDIKQTLCLLMFTSMLAGGDRRRIDELWECTKVLGIPEANVTIIMSGELPDDQGVQWPTDTVAESILQYIEIYKINAVVTFDKYGVSRHKNHISLYFAIAALCIEKKVPAYCKLYVLESVNIIRKYIQLLDLPVSLLSASYWYLVTYEQKQTIKSAMAAHKSQYVWFRKLYMIFSRYTFINTLQEVSALDLELDLQFDED</sequence>
<gene>
    <name evidence="4" type="ORF">ALC56_11209</name>
</gene>
<dbReference type="GO" id="GO:0000225">
    <property type="term" value="F:N-acetylglucosaminylphosphatidylinositol deacetylase activity"/>
    <property type="evidence" value="ECO:0007669"/>
    <property type="project" value="UniProtKB-EC"/>
</dbReference>
<comment type="similarity">
    <text evidence="1">Belongs to the PIGL family.</text>
</comment>
<keyword evidence="3" id="KW-1133">Transmembrane helix</keyword>
<keyword evidence="3" id="KW-0812">Transmembrane</keyword>
<evidence type="ECO:0000256" key="2">
    <source>
        <dbReference type="ARBA" id="ARBA00012176"/>
    </source>
</evidence>
<protein>
    <recommendedName>
        <fullName evidence="2">N-acetylglucosaminylphosphatidylinositol deacetylase</fullName>
        <ecNumber evidence="2">3.5.1.89</ecNumber>
    </recommendedName>
</protein>
<dbReference type="Pfam" id="PF02585">
    <property type="entry name" value="PIG-L"/>
    <property type="match status" value="1"/>
</dbReference>
<feature type="transmembrane region" description="Helical" evidence="3">
    <location>
        <begin position="32"/>
        <end position="52"/>
    </location>
</feature>
<evidence type="ECO:0000256" key="3">
    <source>
        <dbReference type="SAM" id="Phobius"/>
    </source>
</evidence>
<evidence type="ECO:0000313" key="5">
    <source>
        <dbReference type="Proteomes" id="UP000078541"/>
    </source>
</evidence>
<reference evidence="4 5" key="1">
    <citation type="submission" date="2016-03" db="EMBL/GenBank/DDBJ databases">
        <title>Trachymyrmex septentrionalis WGS genome.</title>
        <authorList>
            <person name="Nygaard S."/>
            <person name="Hu H."/>
            <person name="Boomsma J."/>
            <person name="Zhang G."/>
        </authorList>
    </citation>
    <scope>NUCLEOTIDE SEQUENCE [LARGE SCALE GENOMIC DNA]</scope>
    <source>
        <strain evidence="4">Tsep2-gDNA-1</strain>
        <tissue evidence="4">Whole body</tissue>
    </source>
</reference>
<dbReference type="InterPro" id="IPR003737">
    <property type="entry name" value="GlcNAc_PI_deacetylase-related"/>
</dbReference>
<dbReference type="GO" id="GO:0016020">
    <property type="term" value="C:membrane"/>
    <property type="evidence" value="ECO:0007669"/>
    <property type="project" value="GOC"/>
</dbReference>
<organism evidence="4 5">
    <name type="scientific">Trachymyrmex septentrionalis</name>
    <dbReference type="NCBI Taxonomy" id="34720"/>
    <lineage>
        <taxon>Eukaryota</taxon>
        <taxon>Metazoa</taxon>
        <taxon>Ecdysozoa</taxon>
        <taxon>Arthropoda</taxon>
        <taxon>Hexapoda</taxon>
        <taxon>Insecta</taxon>
        <taxon>Pterygota</taxon>
        <taxon>Neoptera</taxon>
        <taxon>Endopterygota</taxon>
        <taxon>Hymenoptera</taxon>
        <taxon>Apocrita</taxon>
        <taxon>Aculeata</taxon>
        <taxon>Formicoidea</taxon>
        <taxon>Formicidae</taxon>
        <taxon>Myrmicinae</taxon>
        <taxon>Trachymyrmex</taxon>
    </lineage>
</organism>
<evidence type="ECO:0000256" key="1">
    <source>
        <dbReference type="ARBA" id="ARBA00006066"/>
    </source>
</evidence>
<dbReference type="SUPFAM" id="SSF102588">
    <property type="entry name" value="LmbE-like"/>
    <property type="match status" value="1"/>
</dbReference>
<dbReference type="PANTHER" id="PTHR12993">
    <property type="entry name" value="N-ACETYLGLUCOSAMINYL-PHOSPHATIDYLINOSITOL DE-N-ACETYLASE-RELATED"/>
    <property type="match status" value="1"/>
</dbReference>
<keyword evidence="3" id="KW-0472">Membrane</keyword>
<dbReference type="EMBL" id="KQ981856">
    <property type="protein sequence ID" value="KYN34720.1"/>
    <property type="molecule type" value="Genomic_DNA"/>
</dbReference>
<dbReference type="PANTHER" id="PTHR12993:SF11">
    <property type="entry name" value="N-ACETYLGLUCOSAMINYL-PHOSPHATIDYLINOSITOL DE-N-ACETYLASE"/>
    <property type="match status" value="1"/>
</dbReference>